<dbReference type="AlphaFoldDB" id="A0A2M3ZV08"/>
<feature type="compositionally biased region" description="Basic and acidic residues" evidence="1">
    <location>
        <begin position="60"/>
        <end position="73"/>
    </location>
</feature>
<proteinExistence type="predicted"/>
<accession>A0A2M3ZV08</accession>
<organism evidence="2">
    <name type="scientific">Anopheles braziliensis</name>
    <dbReference type="NCBI Taxonomy" id="58242"/>
    <lineage>
        <taxon>Eukaryota</taxon>
        <taxon>Metazoa</taxon>
        <taxon>Ecdysozoa</taxon>
        <taxon>Arthropoda</taxon>
        <taxon>Hexapoda</taxon>
        <taxon>Insecta</taxon>
        <taxon>Pterygota</taxon>
        <taxon>Neoptera</taxon>
        <taxon>Endopterygota</taxon>
        <taxon>Diptera</taxon>
        <taxon>Nematocera</taxon>
        <taxon>Culicoidea</taxon>
        <taxon>Culicidae</taxon>
        <taxon>Anophelinae</taxon>
        <taxon>Anopheles</taxon>
    </lineage>
</organism>
<name>A0A2M3ZV08_9DIPT</name>
<evidence type="ECO:0000256" key="1">
    <source>
        <dbReference type="SAM" id="MobiDB-lite"/>
    </source>
</evidence>
<evidence type="ECO:0000313" key="2">
    <source>
        <dbReference type="EMBL" id="MBW32228.1"/>
    </source>
</evidence>
<feature type="region of interest" description="Disordered" evidence="1">
    <location>
        <begin position="21"/>
        <end position="74"/>
    </location>
</feature>
<dbReference type="EMBL" id="GGFM01011477">
    <property type="protein sequence ID" value="MBW32228.1"/>
    <property type="molecule type" value="Transcribed_RNA"/>
</dbReference>
<reference evidence="2" key="1">
    <citation type="submission" date="2018-01" db="EMBL/GenBank/DDBJ databases">
        <title>An insight into the sialome of Amazonian anophelines.</title>
        <authorList>
            <person name="Ribeiro J.M."/>
            <person name="Scarpassa V."/>
            <person name="Calvo E."/>
        </authorList>
    </citation>
    <scope>NUCLEOTIDE SEQUENCE</scope>
    <source>
        <tissue evidence="2">Salivary glands</tissue>
    </source>
</reference>
<sequence>MLLLLLLLRVCVFGYLIRNQRAGSSSSRRKYRSLSSPAPTKGRRRSRFCIFHATGHRGPPKNDGRTESRESRRGSPSFVFSLLIELATCCCWKEKREILWRK</sequence>
<protein>
    <submittedName>
        <fullName evidence="2">Putative secreted peptide</fullName>
    </submittedName>
</protein>